<proteinExistence type="evidence at protein level"/>
<dbReference type="AlphaFoldDB" id="A0A161KIT4"/>
<evidence type="ECO:0000313" key="5">
    <source>
        <dbReference type="EMBL" id="CUX77898.1"/>
    </source>
</evidence>
<reference evidence="8 9" key="5">
    <citation type="journal article" date="2018" name="Glycobiology">
        <title>Crystal structures of an archaeal chitinase ChiD and its ligand complexes.</title>
        <authorList>
            <person name="Nishitani Y."/>
            <person name="Horiuchi A."/>
            <person name="Aslam M."/>
            <person name="Kanai T."/>
            <person name="Atomi H."/>
            <person name="Miki K."/>
        </authorList>
    </citation>
    <scope>X-RAY CRYSTALLOGRAPHY (1.95 ANGSTROMS) OF 321-805</scope>
</reference>
<dbReference type="Proteomes" id="UP000093069">
    <property type="component" value="Chromosome I"/>
</dbReference>
<feature type="region of interest" description="Disordered" evidence="1">
    <location>
        <begin position="285"/>
        <end position="304"/>
    </location>
</feature>
<dbReference type="PDBsum" id="5XSV"/>
<keyword evidence="8 9" id="KW-0002">3D-structure</keyword>
<reference evidence="4" key="1">
    <citation type="journal article" date="2016" name="Appl. Environ. Microbiol.">
        <title>A Structurally Novel Chitinase from the Chitin-Degrading Hyperthermophilic Archaeon Thermococcus chitonophagus.</title>
        <authorList>
            <person name="Horiuchi A."/>
            <person name="Aslam M."/>
            <person name="Kanai T."/>
            <person name="Atomi H."/>
        </authorList>
    </citation>
    <scope>NUCLEOTIDE SEQUENCE</scope>
    <source>
        <strain evidence="4">DSM 10152</strain>
    </source>
</reference>
<dbReference type="EMBL" id="LN999010">
    <property type="protein sequence ID" value="CUX77898.1"/>
    <property type="molecule type" value="Genomic_DNA"/>
</dbReference>
<feature type="region of interest" description="Disordered" evidence="1">
    <location>
        <begin position="140"/>
        <end position="184"/>
    </location>
</feature>
<reference evidence="3 7" key="4">
    <citation type="submission" date="2016-04" db="EMBL/GenBank/DDBJ databases">
        <title>Complete genome sequence of Thermococcus chitonophagus type strain GC74.</title>
        <authorList>
            <person name="Oger P.M."/>
        </authorList>
    </citation>
    <scope>NUCLEOTIDE SEQUENCE [LARGE SCALE GENOMIC DNA]</scope>
    <source>
        <strain evidence="3 7">GC74</strain>
    </source>
</reference>
<dbReference type="PDB" id="5XSX">
    <property type="method" value="X-ray"/>
    <property type="resolution" value="2.64 A"/>
    <property type="chains" value="A/B=321-805"/>
</dbReference>
<dbReference type="EMBL" id="CP015193">
    <property type="protein sequence ID" value="ASJ17275.1"/>
    <property type="molecule type" value="Genomic_DNA"/>
</dbReference>
<dbReference type="SUPFAM" id="SSF49384">
    <property type="entry name" value="Carbohydrate-binding domain"/>
    <property type="match status" value="2"/>
</dbReference>
<dbReference type="PROSITE" id="PS51173">
    <property type="entry name" value="CBM2"/>
    <property type="match status" value="1"/>
</dbReference>
<evidence type="ECO:0007829" key="8">
    <source>
        <dbReference type="PDB" id="5XSV"/>
    </source>
</evidence>
<gene>
    <name evidence="4" type="primary">chiD</name>
    <name evidence="3" type="ORF">A3L04_09445</name>
    <name evidence="5" type="ORF">CHITON_1119</name>
</gene>
<evidence type="ECO:0000313" key="3">
    <source>
        <dbReference type="EMBL" id="ASJ17275.1"/>
    </source>
</evidence>
<dbReference type="PDB" id="5XSV">
    <property type="method" value="X-ray"/>
    <property type="resolution" value="3.72 A"/>
    <property type="chains" value="A/B/C/D=321-805"/>
</dbReference>
<evidence type="ECO:0000313" key="6">
    <source>
        <dbReference type="Proteomes" id="UP000093069"/>
    </source>
</evidence>
<dbReference type="EMBL" id="LC121823">
    <property type="protein sequence ID" value="BAU88504.1"/>
    <property type="molecule type" value="Genomic_DNA"/>
</dbReference>
<dbReference type="GeneID" id="62702064"/>
<dbReference type="RefSeq" id="WP_068577552.1">
    <property type="nucleotide sequence ID" value="NZ_CP015193.1"/>
</dbReference>
<dbReference type="PDBsum" id="5XSW"/>
<dbReference type="PDB" id="5XSW">
    <property type="method" value="X-ray"/>
    <property type="resolution" value="1.95 A"/>
    <property type="chains" value="A/B=321-805"/>
</dbReference>
<dbReference type="InterPro" id="IPR008965">
    <property type="entry name" value="CBM2/CBM3_carb-bd_dom_sf"/>
</dbReference>
<dbReference type="InterPro" id="IPR012291">
    <property type="entry name" value="CBM2_carb-bd_dom_sf"/>
</dbReference>
<keyword evidence="7" id="KW-1185">Reference proteome</keyword>
<dbReference type="GO" id="GO:0008843">
    <property type="term" value="F:endochitinase activity"/>
    <property type="evidence" value="ECO:0007669"/>
    <property type="project" value="UniProtKB-EC"/>
</dbReference>
<dbReference type="InterPro" id="IPR001919">
    <property type="entry name" value="CBD2"/>
</dbReference>
<protein>
    <submittedName>
        <fullName evidence="5">Chitinase</fullName>
        <ecNumber evidence="5">3.2.1.14</ecNumber>
    </submittedName>
</protein>
<dbReference type="OrthoDB" id="377847at2157"/>
<dbReference type="Gene3D" id="2.60.40.290">
    <property type="match status" value="2"/>
</dbReference>
<dbReference type="PDBsum" id="5XSX"/>
<dbReference type="SMR" id="A0A161KIT4"/>
<evidence type="ECO:0007829" key="9">
    <source>
        <dbReference type="PDB" id="5XSW"/>
    </source>
</evidence>
<evidence type="ECO:0000313" key="4">
    <source>
        <dbReference type="EMBL" id="BAU88504.1"/>
    </source>
</evidence>
<keyword evidence="5" id="KW-0326">Glycosidase</keyword>
<organism evidence="5 6">
    <name type="scientific">Thermococcus chitonophagus</name>
    <dbReference type="NCBI Taxonomy" id="54262"/>
    <lineage>
        <taxon>Archaea</taxon>
        <taxon>Methanobacteriati</taxon>
        <taxon>Methanobacteriota</taxon>
        <taxon>Thermococci</taxon>
        <taxon>Thermococcales</taxon>
        <taxon>Thermococcaceae</taxon>
        <taxon>Thermococcus</taxon>
    </lineage>
</organism>
<accession>A0A161KIT4</accession>
<evidence type="ECO:0000259" key="2">
    <source>
        <dbReference type="PROSITE" id="PS51173"/>
    </source>
</evidence>
<dbReference type="KEGG" id="tch:CHITON_1119"/>
<feature type="compositionally biased region" description="Low complexity" evidence="1">
    <location>
        <begin position="140"/>
        <end position="182"/>
    </location>
</feature>
<evidence type="ECO:0000256" key="1">
    <source>
        <dbReference type="SAM" id="MobiDB-lite"/>
    </source>
</evidence>
<name>A0A161KIT4_9EURY</name>
<feature type="domain" description="CBM2" evidence="2">
    <location>
        <begin position="175"/>
        <end position="280"/>
    </location>
</feature>
<sequence>MGLKRLLVLVVAVVVLSSGINFSWALGNRPSEGTGVAGKLSFKATFWNTGGQYTVDMKLDSPAEWKVYVKIENGELGNYWNTGQVYREKDYYVFPAASWNKGPMASFGFIVTGSEAVVSEILLVVGSEIVDRWSMENTSTSTTTYTTTSQTPTQTTPTTQTTTPTTTTSTPVTSTTTSAPPSLVKPGSMSVKVTSWTGASQYDVTLNLGEALDWMVKVKLSPGARLGSYWSVNRAEEDGWIIFTPLTWNKGPTASFGFIVQNGEAESIALIVNNQIWDIWPENAPVPSVPSPAPEQSPVSQPSQGLVNITDPNDPDELYAAYRIVSETGDKITVELTLANKNTHYVWNGWCFDIKNITFETTGKVLSIKYADGGEPVYNVNGNLVTIDLTWRGIFHLNTTVKIIIEIQKSGDNPYPHNFKIHYLRGESIIYPTIGELPASWKPGNFTLSDLIADPKSYYDPHVKPHQNGFIMYNPPHPTQIIIGLADIDYPLNLASSARMWVPNKYFAMGLALAYEWFKVNPNFLMALAAKENWGTAVTKDPAFKGYKVIIDEEEYYWPVQIDHPDGIFQVESGNFNQIKAYYPDIFPDTADHDDYMKVSLDPNDTAWITSPIVAAVSLTMERELLYAAVGDKYNEFLRLAKDPWAETEIIDFGYNRGVGAIEALKIFSDNWEKAINAEVLWKEFNMEGFGGHVPTVINITATMDMETERIYDANLTWDDIEYFFTVVRQKFFRPGAISDEEWNAMMRDVKRAYDLLSQHWGGDHISYRYDFLTILRVAMKHWPEPHIPRPTGDDWYYHARNYNP</sequence>
<evidence type="ECO:0000313" key="7">
    <source>
        <dbReference type="Proteomes" id="UP000250189"/>
    </source>
</evidence>
<keyword evidence="5" id="KW-0378">Hydrolase</keyword>
<reference evidence="5" key="3">
    <citation type="submission" date="2016-01" db="EMBL/GenBank/DDBJ databases">
        <authorList>
            <person name="McClelland M."/>
            <person name="Jain A."/>
            <person name="Saraogi P."/>
            <person name="Mendelson R."/>
            <person name="Westerman R."/>
            <person name="SanMiguel P."/>
            <person name="Csonka L."/>
        </authorList>
    </citation>
    <scope>NUCLEOTIDE SEQUENCE</scope>
    <source>
        <strain evidence="5">1</strain>
    </source>
</reference>
<dbReference type="GO" id="GO:0005975">
    <property type="term" value="P:carbohydrate metabolic process"/>
    <property type="evidence" value="ECO:0007669"/>
    <property type="project" value="InterPro"/>
</dbReference>
<dbReference type="Proteomes" id="UP000250189">
    <property type="component" value="Chromosome"/>
</dbReference>
<dbReference type="BRENDA" id="3.2.1.201">
    <property type="organism ID" value="7468"/>
</dbReference>
<dbReference type="EC" id="3.2.1.14" evidence="5"/>
<dbReference type="GO" id="GO:0030247">
    <property type="term" value="F:polysaccharide binding"/>
    <property type="evidence" value="ECO:0007669"/>
    <property type="project" value="InterPro"/>
</dbReference>
<reference evidence="6" key="2">
    <citation type="submission" date="2016-01" db="EMBL/GenBank/DDBJ databases">
        <authorList>
            <person name="Vorgias C.E."/>
        </authorList>
    </citation>
    <scope>NUCLEOTIDE SEQUENCE [LARGE SCALE GENOMIC DNA]</scope>
</reference>
<dbReference type="SMART" id="SM00637">
    <property type="entry name" value="CBD_II"/>
    <property type="match status" value="2"/>
</dbReference>